<keyword evidence="2" id="KW-1185">Reference proteome</keyword>
<accession>A0ABV8X9I5</accession>
<protein>
    <submittedName>
        <fullName evidence="1">YpmS family protein</fullName>
    </submittedName>
</protein>
<dbReference type="InterPro" id="IPR018672">
    <property type="entry name" value="DUF2140"/>
</dbReference>
<comment type="caution">
    <text evidence="1">The sequence shown here is derived from an EMBL/GenBank/DDBJ whole genome shotgun (WGS) entry which is preliminary data.</text>
</comment>
<organism evidence="1 2">
    <name type="scientific">Chungangia koreensis</name>
    <dbReference type="NCBI Taxonomy" id="752657"/>
    <lineage>
        <taxon>Bacteria</taxon>
        <taxon>Bacillati</taxon>
        <taxon>Bacillota</taxon>
        <taxon>Bacilli</taxon>
        <taxon>Lactobacillales</taxon>
        <taxon>Chungangia</taxon>
    </lineage>
</organism>
<dbReference type="Proteomes" id="UP001595817">
    <property type="component" value="Unassembled WGS sequence"/>
</dbReference>
<evidence type="ECO:0000313" key="1">
    <source>
        <dbReference type="EMBL" id="MFC4411297.1"/>
    </source>
</evidence>
<sequence>MNRWKVAFFLLIAILVTSIIALAYWIGNPAEDPPIPVAEKSPRNSNVLTVTASKQDLEGIANTYISKAIEGEPLPVELLVEDQIVLISQLTVFGIELPVVMEFDPFVEDDGNLRLEQSTVEVGNLEIPPSTVLSLMQDTVKMPQWMIIRPSAEEVYIDLSQLPVTSDVKVKAKEIDLEKDQIIMEIIIPNRGF</sequence>
<proteinExistence type="predicted"/>
<gene>
    <name evidence="1" type="ORF">ACFOZY_12780</name>
</gene>
<reference evidence="2" key="1">
    <citation type="journal article" date="2019" name="Int. J. Syst. Evol. Microbiol.">
        <title>The Global Catalogue of Microorganisms (GCM) 10K type strain sequencing project: providing services to taxonomists for standard genome sequencing and annotation.</title>
        <authorList>
            <consortium name="The Broad Institute Genomics Platform"/>
            <consortium name="The Broad Institute Genome Sequencing Center for Infectious Disease"/>
            <person name="Wu L."/>
            <person name="Ma J."/>
        </authorList>
    </citation>
    <scope>NUCLEOTIDE SEQUENCE [LARGE SCALE GENOMIC DNA]</scope>
    <source>
        <strain evidence="2">CCUG 59778</strain>
    </source>
</reference>
<dbReference type="EMBL" id="JBHSEC010000019">
    <property type="protein sequence ID" value="MFC4411297.1"/>
    <property type="molecule type" value="Genomic_DNA"/>
</dbReference>
<evidence type="ECO:0000313" key="2">
    <source>
        <dbReference type="Proteomes" id="UP001595817"/>
    </source>
</evidence>
<dbReference type="Pfam" id="PF09911">
    <property type="entry name" value="DUF2140"/>
    <property type="match status" value="1"/>
</dbReference>
<name>A0ABV8X9I5_9LACT</name>
<dbReference type="RefSeq" id="WP_378156057.1">
    <property type="nucleotide sequence ID" value="NZ_JBHSEC010000019.1"/>
</dbReference>